<dbReference type="AlphaFoldDB" id="A0A429GT30"/>
<sequence>MTSSAIDPVTAKKIIEIVGSSGTPPEYGFQYFTSGLDIYLNTIEKEYLKDFIKGGGSAFKMVIGAYGEGKTHFLYSIRELAWKHGYATSYIVLRPEETPFHRMDLVYKSVVENLVYPQPADKLLSSDYDKGIETIIKKWYMEKYNEISRGVGKIKLDEELRAYANSLGRYDSISFRNAVKKAFLALLDRHDEDFYLILQWLKGENPPKNKLNNFNIFEKIDKSTAFKMLRSLVQWLSDIGYSGLIVLMDEAEPVPSMSSKQKSILLNNLRELIDECGQASFGRTMWFYAVPDESFLNGRTSVYEALSQRVSTVFDAELNPTGVKIYLERIPMELLAHLKEIGEKLARIYEVAYGKFEDRKSLDETIENIAKAAYEEKWKGGYKRFFVQNIIKAMHILRRTGKAVKFEDLKKEQV</sequence>
<dbReference type="Pfam" id="PF10923">
    <property type="entry name" value="BrxC_BrxD"/>
    <property type="match status" value="1"/>
</dbReference>
<dbReference type="OrthoDB" id="117727at2157"/>
<accession>A0A429GT30</accession>
<gene>
    <name evidence="1" type="ORF">D6D85_03355</name>
</gene>
<dbReference type="Proteomes" id="UP000277582">
    <property type="component" value="Unassembled WGS sequence"/>
</dbReference>
<protein>
    <recommendedName>
        <fullName evidence="3">DUF2791 family P-loop domain-containing protein</fullName>
    </recommendedName>
</protein>
<dbReference type="EMBL" id="RCOS01000049">
    <property type="protein sequence ID" value="RSN76929.1"/>
    <property type="molecule type" value="Genomic_DNA"/>
</dbReference>
<evidence type="ECO:0008006" key="3">
    <source>
        <dbReference type="Google" id="ProtNLM"/>
    </source>
</evidence>
<name>A0A429GT30_9CREN</name>
<proteinExistence type="predicted"/>
<reference evidence="1 2" key="1">
    <citation type="submission" date="2018-10" db="EMBL/GenBank/DDBJ databases">
        <title>Co-occurring genomic capacity for anaerobic methane metabolism and dissimilatory sulfite reduction discovered in the Korarchaeota.</title>
        <authorList>
            <person name="Mckay L.J."/>
            <person name="Dlakic M."/>
            <person name="Fields M.W."/>
            <person name="Delmont T.O."/>
            <person name="Eren A.M."/>
            <person name="Jay Z.J."/>
            <person name="Klingelsmith K.B."/>
            <person name="Rusch D.B."/>
            <person name="Inskeep W.P."/>
        </authorList>
    </citation>
    <scope>NUCLEOTIDE SEQUENCE [LARGE SCALE GENOMIC DNA]</scope>
    <source>
        <strain evidence="1 2">MDKW</strain>
    </source>
</reference>
<organism evidence="1 2">
    <name type="scientific">Candidatus Methanodesulfokora washburnensis</name>
    <dbReference type="NCBI Taxonomy" id="2478471"/>
    <lineage>
        <taxon>Archaea</taxon>
        <taxon>Thermoproteota</taxon>
        <taxon>Candidatus Korarchaeia</taxon>
        <taxon>Candidatus Korarchaeia incertae sedis</taxon>
        <taxon>Candidatus Methanodesulfokora</taxon>
    </lineage>
</organism>
<dbReference type="InterPro" id="IPR021228">
    <property type="entry name" value="BrxD"/>
</dbReference>
<keyword evidence="2" id="KW-1185">Reference proteome</keyword>
<dbReference type="SUPFAM" id="SSF52540">
    <property type="entry name" value="P-loop containing nucleoside triphosphate hydrolases"/>
    <property type="match status" value="1"/>
</dbReference>
<evidence type="ECO:0000313" key="1">
    <source>
        <dbReference type="EMBL" id="RSN76929.1"/>
    </source>
</evidence>
<dbReference type="RefSeq" id="WP_125670637.1">
    <property type="nucleotide sequence ID" value="NZ_RCOS01000049.1"/>
</dbReference>
<dbReference type="InterPro" id="IPR027417">
    <property type="entry name" value="P-loop_NTPase"/>
</dbReference>
<evidence type="ECO:0000313" key="2">
    <source>
        <dbReference type="Proteomes" id="UP000277582"/>
    </source>
</evidence>
<comment type="caution">
    <text evidence="1">The sequence shown here is derived from an EMBL/GenBank/DDBJ whole genome shotgun (WGS) entry which is preliminary data.</text>
</comment>